<evidence type="ECO:0000256" key="2">
    <source>
        <dbReference type="ARBA" id="ARBA00022527"/>
    </source>
</evidence>
<dbReference type="PANTHER" id="PTHR24346">
    <property type="entry name" value="MAP/MICROTUBULE AFFINITY-REGULATING KINASE"/>
    <property type="match status" value="1"/>
</dbReference>
<evidence type="ECO:0000313" key="11">
    <source>
        <dbReference type="Proteomes" id="UP000585614"/>
    </source>
</evidence>
<evidence type="ECO:0000256" key="5">
    <source>
        <dbReference type="ARBA" id="ARBA00022777"/>
    </source>
</evidence>
<dbReference type="GO" id="GO:0005524">
    <property type="term" value="F:ATP binding"/>
    <property type="evidence" value="ECO:0007669"/>
    <property type="project" value="UniProtKB-KW"/>
</dbReference>
<dbReference type="EMBL" id="JACAGC010000018">
    <property type="protein sequence ID" value="KAF6302955.1"/>
    <property type="molecule type" value="Genomic_DNA"/>
</dbReference>
<dbReference type="SUPFAM" id="SSF56112">
    <property type="entry name" value="Protein kinase-like (PK-like)"/>
    <property type="match status" value="1"/>
</dbReference>
<dbReference type="GO" id="GO:0005737">
    <property type="term" value="C:cytoplasm"/>
    <property type="evidence" value="ECO:0007669"/>
    <property type="project" value="TreeGrafter"/>
</dbReference>
<organism evidence="10 11">
    <name type="scientific">Rhinolophus ferrumequinum</name>
    <name type="common">Greater horseshoe bat</name>
    <dbReference type="NCBI Taxonomy" id="59479"/>
    <lineage>
        <taxon>Eukaryota</taxon>
        <taxon>Metazoa</taxon>
        <taxon>Chordata</taxon>
        <taxon>Craniata</taxon>
        <taxon>Vertebrata</taxon>
        <taxon>Euteleostomi</taxon>
        <taxon>Mammalia</taxon>
        <taxon>Eutheria</taxon>
        <taxon>Laurasiatheria</taxon>
        <taxon>Chiroptera</taxon>
        <taxon>Yinpterochiroptera</taxon>
        <taxon>Rhinolophoidea</taxon>
        <taxon>Rhinolophidae</taxon>
        <taxon>Rhinolophinae</taxon>
        <taxon>Rhinolophus</taxon>
    </lineage>
</organism>
<evidence type="ECO:0000259" key="9">
    <source>
        <dbReference type="PROSITE" id="PS50011"/>
    </source>
</evidence>
<dbReference type="Pfam" id="PF00069">
    <property type="entry name" value="Pkinase"/>
    <property type="match status" value="1"/>
</dbReference>
<evidence type="ECO:0000256" key="3">
    <source>
        <dbReference type="ARBA" id="ARBA00022679"/>
    </source>
</evidence>
<keyword evidence="6" id="KW-0067">ATP-binding</keyword>
<evidence type="ECO:0000256" key="7">
    <source>
        <dbReference type="ARBA" id="ARBA00047899"/>
    </source>
</evidence>
<keyword evidence="4" id="KW-0547">Nucleotide-binding</keyword>
<protein>
    <recommendedName>
        <fullName evidence="1">non-specific serine/threonine protein kinase</fullName>
        <ecNumber evidence="1">2.7.11.1</ecNumber>
    </recommendedName>
</protein>
<dbReference type="InterPro" id="IPR011009">
    <property type="entry name" value="Kinase-like_dom_sf"/>
</dbReference>
<accession>A0A7J7TR60</accession>
<dbReference type="GO" id="GO:0035556">
    <property type="term" value="P:intracellular signal transduction"/>
    <property type="evidence" value="ECO:0007669"/>
    <property type="project" value="TreeGrafter"/>
</dbReference>
<dbReference type="EC" id="2.7.11.1" evidence="1"/>
<evidence type="ECO:0000313" key="10">
    <source>
        <dbReference type="EMBL" id="KAF6302955.1"/>
    </source>
</evidence>
<gene>
    <name evidence="10" type="ORF">mRhiFer1_008693</name>
</gene>
<dbReference type="Gene3D" id="1.10.510.10">
    <property type="entry name" value="Transferase(Phosphotransferase) domain 1"/>
    <property type="match status" value="1"/>
</dbReference>
<dbReference type="GO" id="GO:0000226">
    <property type="term" value="P:microtubule cytoskeleton organization"/>
    <property type="evidence" value="ECO:0007669"/>
    <property type="project" value="TreeGrafter"/>
</dbReference>
<sequence length="136" mass="15893">MAISRAWTVTTFHVAPKLFLGKNCDSPRIDVWRLGVLLYKMTPGSKPFMGRCFLMLQQRVLRGRIYVPSSMSYECLPILQRLRTVNASDRATLENLMKGQKEELRPYPEPHCENMDPWVTKRMVKMGFEQEISRIQ</sequence>
<name>A0A7J7TR60_RHIFE</name>
<keyword evidence="3" id="KW-0808">Transferase</keyword>
<comment type="catalytic activity">
    <reaction evidence="7">
        <text>L-threonyl-[protein] + ATP = O-phospho-L-threonyl-[protein] + ADP + H(+)</text>
        <dbReference type="Rhea" id="RHEA:46608"/>
        <dbReference type="Rhea" id="RHEA-COMP:11060"/>
        <dbReference type="Rhea" id="RHEA-COMP:11605"/>
        <dbReference type="ChEBI" id="CHEBI:15378"/>
        <dbReference type="ChEBI" id="CHEBI:30013"/>
        <dbReference type="ChEBI" id="CHEBI:30616"/>
        <dbReference type="ChEBI" id="CHEBI:61977"/>
        <dbReference type="ChEBI" id="CHEBI:456216"/>
        <dbReference type="EC" id="2.7.11.1"/>
    </reaction>
</comment>
<dbReference type="Proteomes" id="UP000585614">
    <property type="component" value="Unassembled WGS sequence"/>
</dbReference>
<reference evidence="10 11" key="1">
    <citation type="journal article" date="2020" name="Nature">
        <title>Six reference-quality genomes reveal evolution of bat adaptations.</title>
        <authorList>
            <person name="Jebb D."/>
            <person name="Huang Z."/>
            <person name="Pippel M."/>
            <person name="Hughes G.M."/>
            <person name="Lavrichenko K."/>
            <person name="Devanna P."/>
            <person name="Winkler S."/>
            <person name="Jermiin L.S."/>
            <person name="Skirmuntt E.C."/>
            <person name="Katzourakis A."/>
            <person name="Burkitt-Gray L."/>
            <person name="Ray D.A."/>
            <person name="Sullivan K.A.M."/>
            <person name="Roscito J.G."/>
            <person name="Kirilenko B.M."/>
            <person name="Davalos L.M."/>
            <person name="Corthals A.P."/>
            <person name="Power M.L."/>
            <person name="Jones G."/>
            <person name="Ransome R.D."/>
            <person name="Dechmann D.K.N."/>
            <person name="Locatelli A.G."/>
            <person name="Puechmaille S.J."/>
            <person name="Fedrigo O."/>
            <person name="Jarvis E.D."/>
            <person name="Hiller M."/>
            <person name="Vernes S.C."/>
            <person name="Myers E.W."/>
            <person name="Teeling E.C."/>
        </authorList>
    </citation>
    <scope>NUCLEOTIDE SEQUENCE [LARGE SCALE GENOMIC DNA]</scope>
    <source>
        <strain evidence="10">MRhiFer1</strain>
        <tissue evidence="10">Lung</tissue>
    </source>
</reference>
<comment type="caution">
    <text evidence="10">The sequence shown here is derived from an EMBL/GenBank/DDBJ whole genome shotgun (WGS) entry which is preliminary data.</text>
</comment>
<keyword evidence="5" id="KW-0418">Kinase</keyword>
<dbReference type="PROSITE" id="PS50011">
    <property type="entry name" value="PROTEIN_KINASE_DOM"/>
    <property type="match status" value="1"/>
</dbReference>
<dbReference type="AlphaFoldDB" id="A0A7J7TR60"/>
<evidence type="ECO:0000256" key="1">
    <source>
        <dbReference type="ARBA" id="ARBA00012513"/>
    </source>
</evidence>
<comment type="catalytic activity">
    <reaction evidence="8">
        <text>L-seryl-[protein] + ATP = O-phospho-L-seryl-[protein] + ADP + H(+)</text>
        <dbReference type="Rhea" id="RHEA:17989"/>
        <dbReference type="Rhea" id="RHEA-COMP:9863"/>
        <dbReference type="Rhea" id="RHEA-COMP:11604"/>
        <dbReference type="ChEBI" id="CHEBI:15378"/>
        <dbReference type="ChEBI" id="CHEBI:29999"/>
        <dbReference type="ChEBI" id="CHEBI:30616"/>
        <dbReference type="ChEBI" id="CHEBI:83421"/>
        <dbReference type="ChEBI" id="CHEBI:456216"/>
        <dbReference type="EC" id="2.7.11.1"/>
    </reaction>
</comment>
<keyword evidence="2" id="KW-0723">Serine/threonine-protein kinase</keyword>
<evidence type="ECO:0000256" key="4">
    <source>
        <dbReference type="ARBA" id="ARBA00022741"/>
    </source>
</evidence>
<feature type="domain" description="Protein kinase" evidence="9">
    <location>
        <begin position="1"/>
        <end position="119"/>
    </location>
</feature>
<evidence type="ECO:0000256" key="6">
    <source>
        <dbReference type="ARBA" id="ARBA00022840"/>
    </source>
</evidence>
<dbReference type="GO" id="GO:0050321">
    <property type="term" value="F:tau-protein kinase activity"/>
    <property type="evidence" value="ECO:0007669"/>
    <property type="project" value="TreeGrafter"/>
</dbReference>
<dbReference type="InterPro" id="IPR000719">
    <property type="entry name" value="Prot_kinase_dom"/>
</dbReference>
<evidence type="ECO:0000256" key="8">
    <source>
        <dbReference type="ARBA" id="ARBA00048679"/>
    </source>
</evidence>
<proteinExistence type="predicted"/>
<dbReference type="PANTHER" id="PTHR24346:SF56">
    <property type="entry name" value="SERINE_THREONINE-PROTEIN KINASE MARK2"/>
    <property type="match status" value="1"/>
</dbReference>